<keyword evidence="2" id="KW-1185">Reference proteome</keyword>
<name>A0A915III3_ROMCU</name>
<dbReference type="WBParaSite" id="nRc.2.0.1.t13624-RA">
    <property type="protein sequence ID" value="nRc.2.0.1.t13624-RA"/>
    <property type="gene ID" value="nRc.2.0.1.g13624"/>
</dbReference>
<proteinExistence type="predicted"/>
<sequence>MLSINSCAQYRIIDKQLRTIQDYLDTHPEDPNYVPPPKKRRESREDTCKPFSMMIDVDAWASIFWEEASVEFKSWWKSQQGKQYQAKIKPFWGFMKGLHRMFENPSLDDEQLTSHLWNIILPVQGFNGRMPTS</sequence>
<reference evidence="3" key="1">
    <citation type="submission" date="2022-11" db="UniProtKB">
        <authorList>
            <consortium name="WormBaseParasite"/>
        </authorList>
    </citation>
    <scope>IDENTIFICATION</scope>
</reference>
<dbReference type="Proteomes" id="UP000887565">
    <property type="component" value="Unplaced"/>
</dbReference>
<feature type="region of interest" description="Disordered" evidence="1">
    <location>
        <begin position="27"/>
        <end position="46"/>
    </location>
</feature>
<evidence type="ECO:0000256" key="1">
    <source>
        <dbReference type="SAM" id="MobiDB-lite"/>
    </source>
</evidence>
<evidence type="ECO:0000313" key="3">
    <source>
        <dbReference type="WBParaSite" id="nRc.2.0.1.t13624-RA"/>
    </source>
</evidence>
<protein>
    <submittedName>
        <fullName evidence="3">Transposase</fullName>
    </submittedName>
</protein>
<dbReference type="AlphaFoldDB" id="A0A915III3"/>
<evidence type="ECO:0000313" key="2">
    <source>
        <dbReference type="Proteomes" id="UP000887565"/>
    </source>
</evidence>
<organism evidence="2 3">
    <name type="scientific">Romanomermis culicivorax</name>
    <name type="common">Nematode worm</name>
    <dbReference type="NCBI Taxonomy" id="13658"/>
    <lineage>
        <taxon>Eukaryota</taxon>
        <taxon>Metazoa</taxon>
        <taxon>Ecdysozoa</taxon>
        <taxon>Nematoda</taxon>
        <taxon>Enoplea</taxon>
        <taxon>Dorylaimia</taxon>
        <taxon>Mermithida</taxon>
        <taxon>Mermithoidea</taxon>
        <taxon>Mermithidae</taxon>
        <taxon>Romanomermis</taxon>
    </lineage>
</organism>
<accession>A0A915III3</accession>